<protein>
    <submittedName>
        <fullName evidence="1">Uncharacterized protein</fullName>
    </submittedName>
</protein>
<evidence type="ECO:0000313" key="2">
    <source>
        <dbReference type="EMBL" id="NYH21181.1"/>
    </source>
</evidence>
<name>A0A7Y9WGF1_9BURK</name>
<accession>A0A7Y9WGF1</accession>
<keyword evidence="3" id="KW-1185">Reference proteome</keyword>
<dbReference type="Proteomes" id="UP000572540">
    <property type="component" value="Unassembled WGS sequence"/>
</dbReference>
<comment type="caution">
    <text evidence="1">The sequence shown here is derived from an EMBL/GenBank/DDBJ whole genome shotgun (WGS) entry which is preliminary data.</text>
</comment>
<dbReference type="EMBL" id="JACCAU010000001">
    <property type="protein sequence ID" value="NYH19768.1"/>
    <property type="molecule type" value="Genomic_DNA"/>
</dbReference>
<evidence type="ECO:0000313" key="3">
    <source>
        <dbReference type="Proteomes" id="UP000540929"/>
    </source>
</evidence>
<evidence type="ECO:0000313" key="1">
    <source>
        <dbReference type="EMBL" id="NYH19768.1"/>
    </source>
</evidence>
<reference evidence="3 4" key="1">
    <citation type="submission" date="2020-07" db="EMBL/GenBank/DDBJ databases">
        <title>Exploring microbial biodiversity for novel pathways involved in the catabolism of aromatic compounds derived from lignin.</title>
        <authorList>
            <person name="Elkins J."/>
        </authorList>
    </citation>
    <scope>NUCLEOTIDE SEQUENCE [LARGE SCALE GENOMIC DNA]</scope>
    <source>
        <strain evidence="1 4">H2C3B</strain>
        <strain evidence="2 3">H2C3C</strain>
    </source>
</reference>
<sequence>MKSGINKSALNRKLYKTADKNSEFREGKMSDGFFKKKNYPKKITGDFFSAILAQT</sequence>
<organism evidence="1 4">
    <name type="scientific">Paraburkholderia bryophila</name>
    <dbReference type="NCBI Taxonomy" id="420952"/>
    <lineage>
        <taxon>Bacteria</taxon>
        <taxon>Pseudomonadati</taxon>
        <taxon>Pseudomonadota</taxon>
        <taxon>Betaproteobacteria</taxon>
        <taxon>Burkholderiales</taxon>
        <taxon>Burkholderiaceae</taxon>
        <taxon>Paraburkholderia</taxon>
    </lineage>
</organism>
<dbReference type="Proteomes" id="UP000540929">
    <property type="component" value="Unassembled WGS sequence"/>
</dbReference>
<gene>
    <name evidence="2" type="ORF">GGD40_000660</name>
    <name evidence="1" type="ORF">GGD41_006996</name>
</gene>
<dbReference type="AlphaFoldDB" id="A0A7Y9WGF1"/>
<proteinExistence type="predicted"/>
<dbReference type="RefSeq" id="WP_179704867.1">
    <property type="nucleotide sequence ID" value="NZ_JACCAS010000001.1"/>
</dbReference>
<dbReference type="EMBL" id="JACCAS010000001">
    <property type="protein sequence ID" value="NYH21181.1"/>
    <property type="molecule type" value="Genomic_DNA"/>
</dbReference>
<evidence type="ECO:0000313" key="4">
    <source>
        <dbReference type="Proteomes" id="UP000572540"/>
    </source>
</evidence>